<keyword evidence="8" id="KW-0408">Iron</keyword>
<evidence type="ECO:0000256" key="5">
    <source>
        <dbReference type="ARBA" id="ARBA00022617"/>
    </source>
</evidence>
<dbReference type="Proteomes" id="UP000290289">
    <property type="component" value="Chromosome 4"/>
</dbReference>
<dbReference type="InterPro" id="IPR000823">
    <property type="entry name" value="Peroxidase_pln"/>
</dbReference>
<feature type="binding site" evidence="9">
    <location>
        <position position="95"/>
    </location>
    <ligand>
        <name>Ca(2+)</name>
        <dbReference type="ChEBI" id="CHEBI:29108"/>
        <label>2</label>
    </ligand>
</feature>
<dbReference type="AlphaFoldDB" id="A0A498K7T9"/>
<dbReference type="GO" id="GO:0006979">
    <property type="term" value="P:response to oxidative stress"/>
    <property type="evidence" value="ECO:0007669"/>
    <property type="project" value="InterPro"/>
</dbReference>
<dbReference type="GO" id="GO:0020037">
    <property type="term" value="F:heme binding"/>
    <property type="evidence" value="ECO:0007669"/>
    <property type="project" value="InterPro"/>
</dbReference>
<evidence type="ECO:0000259" key="10">
    <source>
        <dbReference type="PROSITE" id="PS50873"/>
    </source>
</evidence>
<keyword evidence="6 9" id="KW-0479">Metal-binding</keyword>
<proteinExistence type="predicted"/>
<dbReference type="EMBL" id="RDQH01000330">
    <property type="protein sequence ID" value="RXI01703.1"/>
    <property type="molecule type" value="Genomic_DNA"/>
</dbReference>
<dbReference type="SUPFAM" id="SSF48113">
    <property type="entry name" value="Heme-dependent peroxidases"/>
    <property type="match status" value="1"/>
</dbReference>
<dbReference type="EC" id="1.11.1.7" evidence="3"/>
<dbReference type="STRING" id="3750.A0A498K7T9"/>
<accession>A0A498K7T9</accession>
<dbReference type="GO" id="GO:0140825">
    <property type="term" value="F:lactoperoxidase activity"/>
    <property type="evidence" value="ECO:0007669"/>
    <property type="project" value="UniProtKB-EC"/>
</dbReference>
<keyword evidence="4" id="KW-0575">Peroxidase</keyword>
<keyword evidence="12" id="KW-1185">Reference proteome</keyword>
<keyword evidence="9" id="KW-0106">Calcium</keyword>
<keyword evidence="5" id="KW-0349">Heme</keyword>
<dbReference type="InterPro" id="IPR010255">
    <property type="entry name" value="Haem_peroxidase_sf"/>
</dbReference>
<evidence type="ECO:0000256" key="2">
    <source>
        <dbReference type="ARBA" id="ARBA00001970"/>
    </source>
</evidence>
<comment type="cofactor">
    <cofactor evidence="2">
        <name>heme b</name>
        <dbReference type="ChEBI" id="CHEBI:60344"/>
    </cofactor>
</comment>
<feature type="domain" description="Plant heme peroxidase family profile" evidence="10">
    <location>
        <begin position="37"/>
        <end position="172"/>
    </location>
</feature>
<dbReference type="PANTHER" id="PTHR31517">
    <property type="match status" value="1"/>
</dbReference>
<evidence type="ECO:0000256" key="9">
    <source>
        <dbReference type="PIRSR" id="PIRSR600823-3"/>
    </source>
</evidence>
<dbReference type="Gene3D" id="1.10.520.10">
    <property type="match status" value="1"/>
</dbReference>
<dbReference type="PANTHER" id="PTHR31517:SF51">
    <property type="entry name" value="PEROXIDASE 55"/>
    <property type="match status" value="1"/>
</dbReference>
<organism evidence="11 12">
    <name type="scientific">Malus domestica</name>
    <name type="common">Apple</name>
    <name type="synonym">Pyrus malus</name>
    <dbReference type="NCBI Taxonomy" id="3750"/>
    <lineage>
        <taxon>Eukaryota</taxon>
        <taxon>Viridiplantae</taxon>
        <taxon>Streptophyta</taxon>
        <taxon>Embryophyta</taxon>
        <taxon>Tracheophyta</taxon>
        <taxon>Spermatophyta</taxon>
        <taxon>Magnoliopsida</taxon>
        <taxon>eudicotyledons</taxon>
        <taxon>Gunneridae</taxon>
        <taxon>Pentapetalae</taxon>
        <taxon>rosids</taxon>
        <taxon>fabids</taxon>
        <taxon>Rosales</taxon>
        <taxon>Rosaceae</taxon>
        <taxon>Amygdaloideae</taxon>
        <taxon>Maleae</taxon>
        <taxon>Malus</taxon>
    </lineage>
</organism>
<comment type="cofactor">
    <cofactor evidence="9">
        <name>Ca(2+)</name>
        <dbReference type="ChEBI" id="CHEBI:29108"/>
    </cofactor>
    <text evidence="9">Binds 2 calcium ions per subunit.</text>
</comment>
<keyword evidence="7" id="KW-0560">Oxidoreductase</keyword>
<gene>
    <name evidence="11" type="ORF">DVH24_015052</name>
</gene>
<dbReference type="Gene3D" id="1.10.420.10">
    <property type="entry name" value="Peroxidase, domain 2"/>
    <property type="match status" value="1"/>
</dbReference>
<comment type="catalytic activity">
    <reaction evidence="1">
        <text>2 a phenolic donor + H2O2 = 2 a phenolic radical donor + 2 H2O</text>
        <dbReference type="Rhea" id="RHEA:56136"/>
        <dbReference type="ChEBI" id="CHEBI:15377"/>
        <dbReference type="ChEBI" id="CHEBI:16240"/>
        <dbReference type="ChEBI" id="CHEBI:139520"/>
        <dbReference type="ChEBI" id="CHEBI:139521"/>
        <dbReference type="EC" id="1.11.1.7"/>
    </reaction>
</comment>
<evidence type="ECO:0000313" key="12">
    <source>
        <dbReference type="Proteomes" id="UP000290289"/>
    </source>
</evidence>
<evidence type="ECO:0000256" key="4">
    <source>
        <dbReference type="ARBA" id="ARBA00022559"/>
    </source>
</evidence>
<evidence type="ECO:0000256" key="8">
    <source>
        <dbReference type="ARBA" id="ARBA00023004"/>
    </source>
</evidence>
<dbReference type="GO" id="GO:0046872">
    <property type="term" value="F:metal ion binding"/>
    <property type="evidence" value="ECO:0007669"/>
    <property type="project" value="UniProtKB-KW"/>
</dbReference>
<evidence type="ECO:0000313" key="11">
    <source>
        <dbReference type="EMBL" id="RXI01703.1"/>
    </source>
</evidence>
<evidence type="ECO:0000256" key="7">
    <source>
        <dbReference type="ARBA" id="ARBA00023002"/>
    </source>
</evidence>
<reference evidence="11 12" key="1">
    <citation type="submission" date="2018-10" db="EMBL/GenBank/DDBJ databases">
        <title>A high-quality apple genome assembly.</title>
        <authorList>
            <person name="Hu J."/>
        </authorList>
    </citation>
    <scope>NUCLEOTIDE SEQUENCE [LARGE SCALE GENOMIC DNA]</scope>
    <source>
        <strain evidence="12">cv. HFTH1</strain>
        <tissue evidence="11">Young leaf</tissue>
    </source>
</reference>
<evidence type="ECO:0000256" key="3">
    <source>
        <dbReference type="ARBA" id="ARBA00012313"/>
    </source>
</evidence>
<evidence type="ECO:0000256" key="1">
    <source>
        <dbReference type="ARBA" id="ARBA00000189"/>
    </source>
</evidence>
<dbReference type="PROSITE" id="PS50873">
    <property type="entry name" value="PEROXIDASE_4"/>
    <property type="match status" value="1"/>
</dbReference>
<feature type="binding site" evidence="9">
    <location>
        <position position="100"/>
    </location>
    <ligand>
        <name>Ca(2+)</name>
        <dbReference type="ChEBI" id="CHEBI:29108"/>
        <label>2</label>
    </ligand>
</feature>
<name>A0A498K7T9_MALDO</name>
<dbReference type="InterPro" id="IPR002016">
    <property type="entry name" value="Haem_peroxidase"/>
</dbReference>
<sequence length="172" mass="18984">MLLYSAPDTTSLLVVFDSSAFIPSNLRSLLLHHSKGSLISSTDFFPRLQLTNGCVMGLEENFICLALTGSSIDQKEELPYRLSGDRKTVLFHVLTPHKLDNKYHTDFKNHQGMFESDQTLLTRRSTAGIVRNNAISGAAWAIKLGAAMVKMGSIDALTGRQGEIKKNCRVVN</sequence>
<dbReference type="PRINTS" id="PR00461">
    <property type="entry name" value="PLPEROXIDASE"/>
</dbReference>
<evidence type="ECO:0000256" key="6">
    <source>
        <dbReference type="ARBA" id="ARBA00022723"/>
    </source>
</evidence>
<comment type="caution">
    <text evidence="11">The sequence shown here is derived from an EMBL/GenBank/DDBJ whole genome shotgun (WGS) entry which is preliminary data.</text>
</comment>
<protein>
    <recommendedName>
        <fullName evidence="3">peroxidase</fullName>
        <ecNumber evidence="3">1.11.1.7</ecNumber>
    </recommendedName>
</protein>